<evidence type="ECO:0000313" key="2">
    <source>
        <dbReference type="EMBL" id="MDX8056249.1"/>
    </source>
</evidence>
<evidence type="ECO:0000313" key="3">
    <source>
        <dbReference type="Proteomes" id="UP001271792"/>
    </source>
</evidence>
<accession>A0ABU4U7R4</accession>
<feature type="transmembrane region" description="Helical" evidence="1">
    <location>
        <begin position="99"/>
        <end position="125"/>
    </location>
</feature>
<keyword evidence="1" id="KW-0472">Membrane</keyword>
<proteinExistence type="predicted"/>
<keyword evidence="1" id="KW-0812">Transmembrane</keyword>
<sequence length="147" mass="15776">MAQTPPTRATEWPSEGRSALILSMITAGVFGLLAGCGARLNGSWLSEHLEFGWAYTALAWASVTLAPALAWTFVGLAVLVGGIALRTRGFRSGPWPPEFVLTAVLMIPIYALVLVALLFFGPFAVELLTWVASFLDNCPPGEYCPTF</sequence>
<feature type="transmembrane region" description="Helical" evidence="1">
    <location>
        <begin position="60"/>
        <end position="87"/>
    </location>
</feature>
<gene>
    <name evidence="2" type="ORF">SK571_43330</name>
</gene>
<feature type="transmembrane region" description="Helical" evidence="1">
    <location>
        <begin position="20"/>
        <end position="40"/>
    </location>
</feature>
<reference evidence="2 3" key="1">
    <citation type="submission" date="2023-11" db="EMBL/GenBank/DDBJ databases">
        <title>Lentzea sokolovensis, sp. nov., Lentzea kristufkii, sp. nov., and Lentzea miocenensis, sp. nov., rare actinobacteria from Sokolov Coal Basin, Miocene lacustrine sediment, Czech Republic.</title>
        <authorList>
            <person name="Lara A."/>
            <person name="Kotroba L."/>
            <person name="Nouioui I."/>
            <person name="Neumann-Schaal M."/>
            <person name="Mast Y."/>
            <person name="Chronakova A."/>
        </authorList>
    </citation>
    <scope>NUCLEOTIDE SEQUENCE [LARGE SCALE GENOMIC DNA]</scope>
    <source>
        <strain evidence="2 3">BCCO 10_0798</strain>
    </source>
</reference>
<organism evidence="2 3">
    <name type="scientific">Lentzea kristufekii</name>
    <dbReference type="NCBI Taxonomy" id="3095430"/>
    <lineage>
        <taxon>Bacteria</taxon>
        <taxon>Bacillati</taxon>
        <taxon>Actinomycetota</taxon>
        <taxon>Actinomycetes</taxon>
        <taxon>Pseudonocardiales</taxon>
        <taxon>Pseudonocardiaceae</taxon>
        <taxon>Lentzea</taxon>
    </lineage>
</organism>
<name>A0ABU4U7R4_9PSEU</name>
<comment type="caution">
    <text evidence="2">The sequence shown here is derived from an EMBL/GenBank/DDBJ whole genome shotgun (WGS) entry which is preliminary data.</text>
</comment>
<dbReference type="Proteomes" id="UP001271792">
    <property type="component" value="Unassembled WGS sequence"/>
</dbReference>
<protein>
    <submittedName>
        <fullName evidence="2">Uncharacterized protein</fullName>
    </submittedName>
</protein>
<keyword evidence="3" id="KW-1185">Reference proteome</keyword>
<evidence type="ECO:0000256" key="1">
    <source>
        <dbReference type="SAM" id="Phobius"/>
    </source>
</evidence>
<dbReference type="EMBL" id="JAXAVV010000038">
    <property type="protein sequence ID" value="MDX8056249.1"/>
    <property type="molecule type" value="Genomic_DNA"/>
</dbReference>
<dbReference type="RefSeq" id="WP_319989928.1">
    <property type="nucleotide sequence ID" value="NZ_JAXAVV010000038.1"/>
</dbReference>
<keyword evidence="1" id="KW-1133">Transmembrane helix</keyword>